<dbReference type="EMBL" id="SOFM01000029">
    <property type="protein sequence ID" value="TFC03103.1"/>
    <property type="molecule type" value="Genomic_DNA"/>
</dbReference>
<gene>
    <name evidence="3" type="ORF">E3O32_10840</name>
</gene>
<dbReference type="AlphaFoldDB" id="A0A4R8W773"/>
<feature type="region of interest" description="Disordered" evidence="1">
    <location>
        <begin position="205"/>
        <end position="231"/>
    </location>
</feature>
<evidence type="ECO:0000256" key="2">
    <source>
        <dbReference type="SAM" id="Phobius"/>
    </source>
</evidence>
<accession>A0A4R8W773</accession>
<evidence type="ECO:0000256" key="1">
    <source>
        <dbReference type="SAM" id="MobiDB-lite"/>
    </source>
</evidence>
<proteinExistence type="predicted"/>
<feature type="transmembrane region" description="Helical" evidence="2">
    <location>
        <begin position="183"/>
        <end position="205"/>
    </location>
</feature>
<evidence type="ECO:0000313" key="4">
    <source>
        <dbReference type="Proteomes" id="UP000297643"/>
    </source>
</evidence>
<comment type="caution">
    <text evidence="3">The sequence shown here is derived from an EMBL/GenBank/DDBJ whole genome shotgun (WGS) entry which is preliminary data.</text>
</comment>
<keyword evidence="2" id="KW-0812">Transmembrane</keyword>
<reference evidence="3 4" key="1">
    <citation type="submission" date="2019-03" db="EMBL/GenBank/DDBJ databases">
        <title>Genomics of glacier-inhabiting Cryobacterium strains.</title>
        <authorList>
            <person name="Liu Q."/>
            <person name="Xin Y.-H."/>
        </authorList>
    </citation>
    <scope>NUCLEOTIDE SEQUENCE [LARGE SCALE GENOMIC DNA]</scope>
    <source>
        <strain evidence="3 4">RHLT2-21</strain>
    </source>
</reference>
<keyword evidence="2" id="KW-1133">Transmembrane helix</keyword>
<dbReference type="RefSeq" id="WP_134509394.1">
    <property type="nucleotide sequence ID" value="NZ_SOFM01000029.1"/>
</dbReference>
<keyword evidence="4" id="KW-1185">Reference proteome</keyword>
<evidence type="ECO:0008006" key="5">
    <source>
        <dbReference type="Google" id="ProtNLM"/>
    </source>
</evidence>
<dbReference type="Proteomes" id="UP000297643">
    <property type="component" value="Unassembled WGS sequence"/>
</dbReference>
<protein>
    <recommendedName>
        <fullName evidence="5">Polysaccharide chain length determinant N-terminal domain-containing protein</fullName>
    </recommendedName>
</protein>
<feature type="compositionally biased region" description="Basic residues" evidence="1">
    <location>
        <begin position="209"/>
        <end position="218"/>
    </location>
</feature>
<organism evidence="3 4">
    <name type="scientific">Cryobacterium mannosilyticum</name>
    <dbReference type="NCBI Taxonomy" id="1259190"/>
    <lineage>
        <taxon>Bacteria</taxon>
        <taxon>Bacillati</taxon>
        <taxon>Actinomycetota</taxon>
        <taxon>Actinomycetes</taxon>
        <taxon>Micrococcales</taxon>
        <taxon>Microbacteriaceae</taxon>
        <taxon>Cryobacterium</taxon>
    </lineage>
</organism>
<keyword evidence="2" id="KW-0472">Membrane</keyword>
<feature type="transmembrane region" description="Helical" evidence="2">
    <location>
        <begin position="14"/>
        <end position="32"/>
    </location>
</feature>
<evidence type="ECO:0000313" key="3">
    <source>
        <dbReference type="EMBL" id="TFC03103.1"/>
    </source>
</evidence>
<sequence>MTVWDLIANAGRRWVLTLCGALLMGLGVLWVVNVPPLYFAQVRVVLLPPVAAQPNAYGYTSESLIDLAGVVARELRPPTQDAQSVSGDVTLVGEGIRKGFSVTQQNSGGQWQYRFDEPVVEVQAVGATPSEVRAQISTALRQVESTLAEIQDEQGVIAANRVRITLNPLQPQLIEEKGSRVRAIGSIVLTGLVSTLAVVGGLGVGRGGSSRRRSKRSGARGDASAVGVSSA</sequence>
<name>A0A4R8W773_9MICO</name>